<reference evidence="1 2" key="1">
    <citation type="journal article" date="2014" name="PLoS Genet.">
        <title>Phylogenetically driven sequencing of extremely halophilic archaea reveals strategies for static and dynamic osmo-response.</title>
        <authorList>
            <person name="Becker E.A."/>
            <person name="Seitzer P.M."/>
            <person name="Tritt A."/>
            <person name="Larsen D."/>
            <person name="Krusor M."/>
            <person name="Yao A.I."/>
            <person name="Wu D."/>
            <person name="Madern D."/>
            <person name="Eisen J.A."/>
            <person name="Darling A.E."/>
            <person name="Facciotti M.T."/>
        </authorList>
    </citation>
    <scope>NUCLEOTIDE SEQUENCE [LARGE SCALE GENOMIC DNA]</scope>
    <source>
        <strain evidence="1 2">ATCC BAA-1513</strain>
    </source>
</reference>
<name>M0HW31_HALEO</name>
<organism evidence="1 2">
    <name type="scientific">Haloferax elongans ATCC BAA-1513</name>
    <dbReference type="NCBI Taxonomy" id="1230453"/>
    <lineage>
        <taxon>Archaea</taxon>
        <taxon>Methanobacteriati</taxon>
        <taxon>Methanobacteriota</taxon>
        <taxon>Stenosarchaea group</taxon>
        <taxon>Halobacteria</taxon>
        <taxon>Halobacteriales</taxon>
        <taxon>Haloferacaceae</taxon>
        <taxon>Haloferax</taxon>
    </lineage>
</organism>
<comment type="caution">
    <text evidence="1">The sequence shown here is derived from an EMBL/GenBank/DDBJ whole genome shotgun (WGS) entry which is preliminary data.</text>
</comment>
<gene>
    <name evidence="1" type="ORF">C453_01115</name>
</gene>
<accession>M0HW31</accession>
<protein>
    <submittedName>
        <fullName evidence="1">Uncharacterized protein</fullName>
    </submittedName>
</protein>
<sequence length="310" mass="34549">MIPSALEIQRLTSTLEERGVQISEQGQGLINHAVEYGDTGNKIGFESQLRTAKAIVDQGVVDPEDIKIEPDVDCGDVDILVEYENKSYQLQVKAKNFYDSNGFFPAAHNKVKEFYESIKDSSHNATYDILYESPEDIRAEATRLPSAPGSAARIQFSSGFYGQDRIQNKIRSTLRSASSQLRTREGPLQYNVAVVGTHSFPAAGDNTYYRLTLKELQENPGDYVNLDLILIQSLTLNVTRGTANVRLLPVRNPLIKPELDAHIFGDTKDVQLYRIRFAVFPYHISEPGAHTIGIKDGRLHVDGHTGTKII</sequence>
<evidence type="ECO:0000313" key="1">
    <source>
        <dbReference type="EMBL" id="ELZ88820.1"/>
    </source>
</evidence>
<keyword evidence="2" id="KW-1185">Reference proteome</keyword>
<proteinExistence type="predicted"/>
<dbReference type="EMBL" id="AOLK01000005">
    <property type="protein sequence ID" value="ELZ88820.1"/>
    <property type="molecule type" value="Genomic_DNA"/>
</dbReference>
<evidence type="ECO:0000313" key="2">
    <source>
        <dbReference type="Proteomes" id="UP000011612"/>
    </source>
</evidence>
<dbReference type="AlphaFoldDB" id="M0HW31"/>
<dbReference type="Proteomes" id="UP000011612">
    <property type="component" value="Unassembled WGS sequence"/>
</dbReference>